<dbReference type="RefSeq" id="XP_034010945.1">
    <property type="nucleotide sequence ID" value="XM_034157060.1"/>
</dbReference>
<dbReference type="InterPro" id="IPR002575">
    <property type="entry name" value="Aminoglycoside_PTrfase"/>
</dbReference>
<dbReference type="EMBL" id="SWFT01000122">
    <property type="protein sequence ID" value="KAA8899544.1"/>
    <property type="molecule type" value="Genomic_DNA"/>
</dbReference>
<sequence length="402" mass="45441">MPELTEVRSPIDVASLEKFLANITPGDKVTVGLNVPKFTAPFTIKQFKFGQSNPTYYLSDANGQKFVLRRKPSPNDKLVSKSAHAVEREFFLLRAINILNSEQPDPVKQVPVPKVWVLCEDESVIGYVFYVMEFIEGQMLRSPEMPEIESVEEKKQYWDAIMTTAAAIHMLDGDKLIDNLPKEHFPQFHNKEKLKSSSYFARQIRTLTGVTKGQSKIVEPIPHFEEICSWLSQKAPRDPAKLTLTHGDFKIDNVLFDPKTKKIVAVLDWELCTIGHPQFDLANFLQPFSMPNHLNNLFYQPLTTTIGRENPESHKQVVELLKLYETKYDGSWDPKDPTNNPVDLRPVGDVFGLLRLCVISQGIAMRVEKGVASSANAQGFASLYPYLADLAMETIASNKSKL</sequence>
<evidence type="ECO:0000313" key="3">
    <source>
        <dbReference type="Proteomes" id="UP000449547"/>
    </source>
</evidence>
<dbReference type="OrthoDB" id="191037at2759"/>
<dbReference type="InterPro" id="IPR041726">
    <property type="entry name" value="ACAD10_11_N"/>
</dbReference>
<protein>
    <recommendedName>
        <fullName evidence="1">Aminoglycoside phosphotransferase domain-containing protein</fullName>
    </recommendedName>
</protein>
<comment type="caution">
    <text evidence="2">The sequence shown here is derived from an EMBL/GenBank/DDBJ whole genome shotgun (WGS) entry which is preliminary data.</text>
</comment>
<feature type="domain" description="Aminoglycoside phosphotransferase" evidence="1">
    <location>
        <begin position="43"/>
        <end position="290"/>
    </location>
</feature>
<name>A0A642UI76_DIURU</name>
<dbReference type="InterPro" id="IPR011009">
    <property type="entry name" value="Kinase-like_dom_sf"/>
</dbReference>
<dbReference type="Proteomes" id="UP000449547">
    <property type="component" value="Unassembled WGS sequence"/>
</dbReference>
<keyword evidence="3" id="KW-1185">Reference proteome</keyword>
<dbReference type="Gene3D" id="3.30.200.20">
    <property type="entry name" value="Phosphorylase Kinase, domain 1"/>
    <property type="match status" value="1"/>
</dbReference>
<dbReference type="VEuPathDB" id="FungiDB:DIURU_004211"/>
<dbReference type="OMA" id="LAYWIEA"/>
<dbReference type="Gene3D" id="3.90.1200.10">
    <property type="match status" value="1"/>
</dbReference>
<dbReference type="PANTHER" id="PTHR21310">
    <property type="entry name" value="AMINOGLYCOSIDE PHOSPHOTRANSFERASE-RELATED-RELATED"/>
    <property type="match status" value="1"/>
</dbReference>
<organism evidence="2 3">
    <name type="scientific">Diutina rugosa</name>
    <name type="common">Yeast</name>
    <name type="synonym">Candida rugosa</name>
    <dbReference type="NCBI Taxonomy" id="5481"/>
    <lineage>
        <taxon>Eukaryota</taxon>
        <taxon>Fungi</taxon>
        <taxon>Dikarya</taxon>
        <taxon>Ascomycota</taxon>
        <taxon>Saccharomycotina</taxon>
        <taxon>Pichiomycetes</taxon>
        <taxon>Debaryomycetaceae</taxon>
        <taxon>Diutina</taxon>
    </lineage>
</organism>
<gene>
    <name evidence="2" type="ORF">DIURU_004211</name>
</gene>
<proteinExistence type="predicted"/>
<reference evidence="2 3" key="1">
    <citation type="submission" date="2019-07" db="EMBL/GenBank/DDBJ databases">
        <title>Genome assembly of two rare yeast pathogens: Diutina rugosa and Trichomonascus ciferrii.</title>
        <authorList>
            <person name="Mixao V."/>
            <person name="Saus E."/>
            <person name="Hansen A."/>
            <person name="Lass-Flor C."/>
            <person name="Gabaldon T."/>
        </authorList>
    </citation>
    <scope>NUCLEOTIDE SEQUENCE [LARGE SCALE GENOMIC DNA]</scope>
    <source>
        <strain evidence="2 3">CBS 613</strain>
    </source>
</reference>
<dbReference type="AlphaFoldDB" id="A0A642UI76"/>
<accession>A0A642UI76</accession>
<dbReference type="Pfam" id="PF01636">
    <property type="entry name" value="APH"/>
    <property type="match status" value="1"/>
</dbReference>
<dbReference type="SUPFAM" id="SSF56112">
    <property type="entry name" value="Protein kinase-like (PK-like)"/>
    <property type="match status" value="1"/>
</dbReference>
<dbReference type="InterPro" id="IPR051678">
    <property type="entry name" value="AGP_Transferase"/>
</dbReference>
<evidence type="ECO:0000313" key="2">
    <source>
        <dbReference type="EMBL" id="KAA8899544.1"/>
    </source>
</evidence>
<dbReference type="GeneID" id="54782862"/>
<dbReference type="CDD" id="cd05154">
    <property type="entry name" value="ACAD10_11_N-like"/>
    <property type="match status" value="1"/>
</dbReference>
<dbReference type="PANTHER" id="PTHR21310:SF40">
    <property type="entry name" value="AMINOGLYCOSIDE PHOSPHOTRANSFERASE DOMAIN-CONTAINING PROTEIN-RELATED"/>
    <property type="match status" value="1"/>
</dbReference>
<evidence type="ECO:0000259" key="1">
    <source>
        <dbReference type="Pfam" id="PF01636"/>
    </source>
</evidence>